<dbReference type="SMART" id="SM00382">
    <property type="entry name" value="AAA"/>
    <property type="match status" value="1"/>
</dbReference>
<dbReference type="InterPro" id="IPR016032">
    <property type="entry name" value="Sig_transdc_resp-reg_C-effctor"/>
</dbReference>
<dbReference type="InterPro" id="IPR027417">
    <property type="entry name" value="P-loop_NTPase"/>
</dbReference>
<dbReference type="InterPro" id="IPR003593">
    <property type="entry name" value="AAA+_ATPase"/>
</dbReference>
<feature type="domain" description="HTH luxR-type" evidence="1">
    <location>
        <begin position="750"/>
        <end position="815"/>
    </location>
</feature>
<reference evidence="2 3" key="1">
    <citation type="journal article" date="2016" name="Front. Microbiol.">
        <title>Genomic Resource of Rice Seed Associated Bacteria.</title>
        <authorList>
            <person name="Midha S."/>
            <person name="Bansal K."/>
            <person name="Sharma S."/>
            <person name="Kumar N."/>
            <person name="Patil P.P."/>
            <person name="Chaudhry V."/>
            <person name="Patil P.B."/>
        </authorList>
    </citation>
    <scope>NUCLEOTIDE SEQUENCE [LARGE SCALE GENOMIC DNA]</scope>
    <source>
        <strain evidence="2 3">RSA3</strain>
    </source>
</reference>
<dbReference type="InterPro" id="IPR000792">
    <property type="entry name" value="Tscrpt_reg_LuxR_C"/>
</dbReference>
<evidence type="ECO:0000313" key="2">
    <source>
        <dbReference type="EMBL" id="KTS12901.1"/>
    </source>
</evidence>
<dbReference type="GO" id="GO:0003677">
    <property type="term" value="F:DNA binding"/>
    <property type="evidence" value="ECO:0007669"/>
    <property type="project" value="InterPro"/>
</dbReference>
<dbReference type="Gene3D" id="1.10.10.10">
    <property type="entry name" value="Winged helix-like DNA-binding domain superfamily/Winged helix DNA-binding domain"/>
    <property type="match status" value="1"/>
</dbReference>
<dbReference type="CDD" id="cd06170">
    <property type="entry name" value="LuxR_C_like"/>
    <property type="match status" value="1"/>
</dbReference>
<protein>
    <recommendedName>
        <fullName evidence="1">HTH luxR-type domain-containing protein</fullName>
    </recommendedName>
</protein>
<dbReference type="Pfam" id="PF00196">
    <property type="entry name" value="GerE"/>
    <property type="match status" value="1"/>
</dbReference>
<dbReference type="PROSITE" id="PS50043">
    <property type="entry name" value="HTH_LUXR_2"/>
    <property type="match status" value="1"/>
</dbReference>
<dbReference type="InterPro" id="IPR036388">
    <property type="entry name" value="WH-like_DNA-bd_sf"/>
</dbReference>
<dbReference type="SMART" id="SM00421">
    <property type="entry name" value="HTH_LUXR"/>
    <property type="match status" value="1"/>
</dbReference>
<dbReference type="EMBL" id="LDRV01000041">
    <property type="protein sequence ID" value="KTS12901.1"/>
    <property type="molecule type" value="Genomic_DNA"/>
</dbReference>
<evidence type="ECO:0000259" key="1">
    <source>
        <dbReference type="PROSITE" id="PS50043"/>
    </source>
</evidence>
<dbReference type="Proteomes" id="UP000072189">
    <property type="component" value="Unassembled WGS sequence"/>
</dbReference>
<evidence type="ECO:0000313" key="3">
    <source>
        <dbReference type="Proteomes" id="UP000072189"/>
    </source>
</evidence>
<dbReference type="PATRIC" id="fig|2033.7.peg.2137"/>
<proteinExistence type="predicted"/>
<comment type="caution">
    <text evidence="2">The sequence shown here is derived from an EMBL/GenBank/DDBJ whole genome shotgun (WGS) entry which is preliminary data.</text>
</comment>
<name>A0A147F8X0_MICTE</name>
<accession>A0A147F8X0</accession>
<organism evidence="2 3">
    <name type="scientific">Microbacterium testaceum</name>
    <name type="common">Aureobacterium testaceum</name>
    <name type="synonym">Brevibacterium testaceum</name>
    <dbReference type="NCBI Taxonomy" id="2033"/>
    <lineage>
        <taxon>Bacteria</taxon>
        <taxon>Bacillati</taxon>
        <taxon>Actinomycetota</taxon>
        <taxon>Actinomycetes</taxon>
        <taxon>Micrococcales</taxon>
        <taxon>Microbacteriaceae</taxon>
        <taxon>Microbacterium</taxon>
    </lineage>
</organism>
<dbReference type="RefSeq" id="WP_058613858.1">
    <property type="nucleotide sequence ID" value="NZ_LDRV01000041.1"/>
</dbReference>
<gene>
    <name evidence="2" type="ORF">RSA3_07370</name>
</gene>
<dbReference type="SUPFAM" id="SSF46894">
    <property type="entry name" value="C-terminal effector domain of the bipartite response regulators"/>
    <property type="match status" value="1"/>
</dbReference>
<dbReference type="AlphaFoldDB" id="A0A147F8X0"/>
<sequence length="823" mass="88964">MLIDLDTSPSLTRASRRASRFWTPRCDTVTTLKDAVTSDVVLLRGPARVGKTSLLRQFATALVDDPEIGVQLIDAAQITPDRFERVSRAFQEGPAQHVLLVDNLTDKDGVTSEQILDLLRADGDLRVVAATRHVTRLESPLVALEFDVHVLPPADLLMSRTELGLVFELNGVEISDAALDVVMTRTYGWPALAQLVSSRLRLEGLSLRSRDEAEAVAEYASRSLTGDMEQHLTTPITDDLRLLAVAPFINVELAEAIGIDSTTATTQQLLSELQDAGFVWPSSTRLVLAEPVRAQWLREIEARRPAEVDQARVRLLEHLVATGEPLRAAQLAADAGQWSTLASVLRSSGPEVWARDAESFRTLISALRSHGGSDPIVVDTLLTLDPETVTSSETPVAVISALSKLPEAKAAAHGRIEALLLRVSLLRAAGRFALATESAALLVDALRRRQDLGADIVTEGWYQVGMTHFAMGKLRDASLAIGQVERMAPPAQRARARGVLAVMALLEGDVRAAESRIETARADGWFDTPWGETLRLASAWLSLERGDALGARTILESVPATASARELWPYAAATQALALLLSGAAPDALGMLRSWGVRARSTPPSHFQSTQMLTARAKVLIALRQARKALALFEGPFGLSSATAPAIALSQLYAGRAHEAYVMSVKWGIHQESSPRASLESLVVSIVADIRLNGSAAQRSTVQRAEAISIRNDLWTPWSAVAPEDRAMVLSALSSGAREKVLTRDSFFASSVSVPHLTKREQVVLAQLTPEATIVDIARILVVSPNTVKTQLQSLYRKLGVSDRASAIRAAHAWGLIESENEG</sequence>
<dbReference type="GO" id="GO:0006355">
    <property type="term" value="P:regulation of DNA-templated transcription"/>
    <property type="evidence" value="ECO:0007669"/>
    <property type="project" value="InterPro"/>
</dbReference>
<dbReference type="SUPFAM" id="SSF52540">
    <property type="entry name" value="P-loop containing nucleoside triphosphate hydrolases"/>
    <property type="match status" value="1"/>
</dbReference>